<keyword evidence="6" id="KW-0812">Transmembrane</keyword>
<dbReference type="FunCoup" id="A0A2I4AR86">
    <property type="interactions" value="63"/>
</dbReference>
<keyword evidence="6" id="KW-0472">Membrane</keyword>
<dbReference type="FunFam" id="3.40.50.720:FF:000137">
    <property type="entry name" value="Hydroxysteroid (17-beta) dehydrogenase 3"/>
    <property type="match status" value="1"/>
</dbReference>
<dbReference type="InterPro" id="IPR020904">
    <property type="entry name" value="Sc_DH/Rdtase_CS"/>
</dbReference>
<feature type="transmembrane region" description="Helical" evidence="6">
    <location>
        <begin position="146"/>
        <end position="167"/>
    </location>
</feature>
<dbReference type="PRINTS" id="PR00080">
    <property type="entry name" value="SDRFAMILY"/>
</dbReference>
<keyword evidence="2" id="KW-0521">NADP</keyword>
<dbReference type="SUPFAM" id="SSF51735">
    <property type="entry name" value="NAD(P)-binding Rossmann-fold domains"/>
    <property type="match status" value="1"/>
</dbReference>
<evidence type="ECO:0000256" key="4">
    <source>
        <dbReference type="ARBA" id="ARBA00023002"/>
    </source>
</evidence>
<organism evidence="7 8">
    <name type="scientific">Austrofundulus limnaeus</name>
    <name type="common">Annual killifish</name>
    <dbReference type="NCBI Taxonomy" id="52670"/>
    <lineage>
        <taxon>Eukaryota</taxon>
        <taxon>Metazoa</taxon>
        <taxon>Chordata</taxon>
        <taxon>Craniata</taxon>
        <taxon>Vertebrata</taxon>
        <taxon>Euteleostomi</taxon>
        <taxon>Actinopterygii</taxon>
        <taxon>Neopterygii</taxon>
        <taxon>Teleostei</taxon>
        <taxon>Neoteleostei</taxon>
        <taxon>Acanthomorphata</taxon>
        <taxon>Ovalentaria</taxon>
        <taxon>Atherinomorphae</taxon>
        <taxon>Cyprinodontiformes</taxon>
        <taxon>Rivulidae</taxon>
        <taxon>Austrofundulus</taxon>
    </lineage>
</organism>
<comment type="subcellular location">
    <subcellularLocation>
        <location evidence="1">Endoplasmic reticulum</location>
    </subcellularLocation>
</comment>
<dbReference type="Proteomes" id="UP000192220">
    <property type="component" value="Unplaced"/>
</dbReference>
<dbReference type="GeneID" id="106513613"/>
<evidence type="ECO:0000313" key="7">
    <source>
        <dbReference type="Proteomes" id="UP000192220"/>
    </source>
</evidence>
<keyword evidence="7" id="KW-1185">Reference proteome</keyword>
<evidence type="ECO:0000313" key="8">
    <source>
        <dbReference type="RefSeq" id="XP_013857996.1"/>
    </source>
</evidence>
<reference evidence="8" key="1">
    <citation type="submission" date="2025-08" db="UniProtKB">
        <authorList>
            <consortium name="RefSeq"/>
        </authorList>
    </citation>
    <scope>IDENTIFICATION</scope>
</reference>
<protein>
    <submittedName>
        <fullName evidence="8">17-beta-hydroxysteroid dehydrogenase type 3</fullName>
    </submittedName>
</protein>
<dbReference type="PANTHER" id="PTHR43899">
    <property type="entry name" value="RH59310P"/>
    <property type="match status" value="1"/>
</dbReference>
<dbReference type="STRING" id="52670.A0A2I4AR86"/>
<dbReference type="KEGG" id="alim:106513613"/>
<dbReference type="PRINTS" id="PR00081">
    <property type="entry name" value="GDHRDH"/>
</dbReference>
<name>A0A2I4AR86_AUSLI</name>
<dbReference type="InterPro" id="IPR051019">
    <property type="entry name" value="VLCFA-Steroid_DH"/>
</dbReference>
<keyword evidence="3" id="KW-0752">Steroid biosynthesis</keyword>
<keyword evidence="4" id="KW-0560">Oxidoreductase</keyword>
<proteinExistence type="inferred from homology"/>
<keyword evidence="6" id="KW-1133">Transmembrane helix</keyword>
<dbReference type="InParanoid" id="A0A2I4AR86"/>
<dbReference type="GO" id="GO:0047045">
    <property type="term" value="F:testosterone dehydrogenase (NADP+) activity"/>
    <property type="evidence" value="ECO:0007669"/>
    <property type="project" value="TreeGrafter"/>
</dbReference>
<dbReference type="CTD" id="3293"/>
<evidence type="ECO:0000256" key="5">
    <source>
        <dbReference type="RuleBase" id="RU000363"/>
    </source>
</evidence>
<evidence type="ECO:0000256" key="6">
    <source>
        <dbReference type="SAM" id="Phobius"/>
    </source>
</evidence>
<accession>A0A2I4AR86</accession>
<sequence length="319" mass="35493">FKVSPTNLSKIPTDPVVTGASEGIGRAYAVALAERGLNVVIMSRTKEKLDQLAEEIGEKTGQKVKVIVADFTKDDIYGDIEEQLQDLNVGVLVNNVGALPTFIPCRFLDTKELDTVITKVINCNVKTMMKMCRIVLPGMENRRKGLIVNISSGIVCVPIPLYTLYAASKVFVERFSRGLQAEYKDKGILIQAITPFGVSTRLAGYQKANIVTFMPDDFVKTSLQYLRAGDKTAGSVSHTILGWFLQSIPHKLLHSELAMARMCDFVKKKTQTRIKISTTKVTCSEQPALSLHEVQRAQWELEALRSQRIHPNYSYQLLG</sequence>
<dbReference type="Pfam" id="PF00106">
    <property type="entry name" value="adh_short"/>
    <property type="match status" value="1"/>
</dbReference>
<dbReference type="AlphaFoldDB" id="A0A2I4AR86"/>
<feature type="non-terminal residue" evidence="8">
    <location>
        <position position="1"/>
    </location>
</feature>
<keyword evidence="3" id="KW-0444">Lipid biosynthesis</keyword>
<gene>
    <name evidence="8" type="primary">hsd17b3</name>
</gene>
<dbReference type="InterPro" id="IPR002347">
    <property type="entry name" value="SDR_fam"/>
</dbReference>
<evidence type="ECO:0000256" key="3">
    <source>
        <dbReference type="ARBA" id="ARBA00022955"/>
    </source>
</evidence>
<dbReference type="PROSITE" id="PS00061">
    <property type="entry name" value="ADH_SHORT"/>
    <property type="match status" value="1"/>
</dbReference>
<evidence type="ECO:0000256" key="2">
    <source>
        <dbReference type="ARBA" id="ARBA00022857"/>
    </source>
</evidence>
<dbReference type="CDD" id="cd05356">
    <property type="entry name" value="17beta-HSD1_like_SDR_c"/>
    <property type="match status" value="1"/>
</dbReference>
<comment type="similarity">
    <text evidence="5">Belongs to the short-chain dehydrogenases/reductases (SDR) family.</text>
</comment>
<dbReference type="GO" id="GO:0006694">
    <property type="term" value="P:steroid biosynthetic process"/>
    <property type="evidence" value="ECO:0007669"/>
    <property type="project" value="UniProtKB-KW"/>
</dbReference>
<evidence type="ECO:0000256" key="1">
    <source>
        <dbReference type="ARBA" id="ARBA00004240"/>
    </source>
</evidence>
<dbReference type="GO" id="GO:0005783">
    <property type="term" value="C:endoplasmic reticulum"/>
    <property type="evidence" value="ECO:0007669"/>
    <property type="project" value="UniProtKB-SubCell"/>
</dbReference>
<dbReference type="RefSeq" id="XP_013857996.1">
    <property type="nucleotide sequence ID" value="XM_014002542.1"/>
</dbReference>
<dbReference type="PANTHER" id="PTHR43899:SF7">
    <property type="entry name" value="17-BETA-HYDROXYSTEROID DEHYDROGENASE TYPE 3"/>
    <property type="match status" value="1"/>
</dbReference>
<keyword evidence="3" id="KW-0443">Lipid metabolism</keyword>
<dbReference type="InterPro" id="IPR036291">
    <property type="entry name" value="NAD(P)-bd_dom_sf"/>
</dbReference>
<dbReference type="OrthoDB" id="5545019at2759"/>
<dbReference type="Gene3D" id="3.40.50.720">
    <property type="entry name" value="NAD(P)-binding Rossmann-like Domain"/>
    <property type="match status" value="1"/>
</dbReference>